<dbReference type="EMBL" id="CP099837">
    <property type="protein sequence ID" value="USY17985.1"/>
    <property type="molecule type" value="Genomic_DNA"/>
</dbReference>
<keyword evidence="6 13" id="KW-0489">Methyltransferase</keyword>
<dbReference type="EC" id="2.1.1.77" evidence="3"/>
<feature type="region of interest" description="Disordered" evidence="12">
    <location>
        <begin position="369"/>
        <end position="388"/>
    </location>
</feature>
<keyword evidence="7" id="KW-0808">Transferase</keyword>
<evidence type="ECO:0000313" key="14">
    <source>
        <dbReference type="Proteomes" id="UP001055940"/>
    </source>
</evidence>
<evidence type="ECO:0000256" key="9">
    <source>
        <dbReference type="ARBA" id="ARBA00030757"/>
    </source>
</evidence>
<evidence type="ECO:0000256" key="4">
    <source>
        <dbReference type="ARBA" id="ARBA00013346"/>
    </source>
</evidence>
<dbReference type="GO" id="GO:0032259">
    <property type="term" value="P:methylation"/>
    <property type="evidence" value="ECO:0007669"/>
    <property type="project" value="UniProtKB-KW"/>
</dbReference>
<evidence type="ECO:0000256" key="12">
    <source>
        <dbReference type="SAM" id="MobiDB-lite"/>
    </source>
</evidence>
<accession>A0ABY5D1W6</accession>
<gene>
    <name evidence="13" type="primary">fxlM</name>
    <name evidence="13" type="ORF">NE857_21965</name>
</gene>
<dbReference type="InterPro" id="IPR029063">
    <property type="entry name" value="SAM-dependent_MTases_sf"/>
</dbReference>
<dbReference type="RefSeq" id="WP_254417475.1">
    <property type="nucleotide sequence ID" value="NZ_BAAAJB010000011.1"/>
</dbReference>
<dbReference type="Gene3D" id="3.40.50.150">
    <property type="entry name" value="Vaccinia Virus protein VP39"/>
    <property type="match status" value="1"/>
</dbReference>
<dbReference type="SUPFAM" id="SSF53335">
    <property type="entry name" value="S-adenosyl-L-methionine-dependent methyltransferases"/>
    <property type="match status" value="1"/>
</dbReference>
<dbReference type="Pfam" id="PF01135">
    <property type="entry name" value="PCMT"/>
    <property type="match status" value="1"/>
</dbReference>
<evidence type="ECO:0000256" key="6">
    <source>
        <dbReference type="ARBA" id="ARBA00022603"/>
    </source>
</evidence>
<dbReference type="NCBIfam" id="TIGR04364">
    <property type="entry name" value="methyltran_FxLD"/>
    <property type="match status" value="1"/>
</dbReference>
<evidence type="ECO:0000256" key="1">
    <source>
        <dbReference type="ARBA" id="ARBA00004496"/>
    </source>
</evidence>
<dbReference type="PANTHER" id="PTHR11579">
    <property type="entry name" value="PROTEIN-L-ISOASPARTATE O-METHYLTRANSFERASE"/>
    <property type="match status" value="1"/>
</dbReference>
<dbReference type="GO" id="GO:0008168">
    <property type="term" value="F:methyltransferase activity"/>
    <property type="evidence" value="ECO:0007669"/>
    <property type="project" value="UniProtKB-KW"/>
</dbReference>
<name>A0ABY5D1W6_9ACTN</name>
<evidence type="ECO:0000256" key="7">
    <source>
        <dbReference type="ARBA" id="ARBA00022679"/>
    </source>
</evidence>
<keyword evidence="8" id="KW-0949">S-adenosyl-L-methionine</keyword>
<dbReference type="InterPro" id="IPR000682">
    <property type="entry name" value="PCMT"/>
</dbReference>
<evidence type="ECO:0000256" key="10">
    <source>
        <dbReference type="ARBA" id="ARBA00031323"/>
    </source>
</evidence>
<comment type="similarity">
    <text evidence="2">Belongs to the methyltransferase superfamily. L-isoaspartyl/D-aspartyl protein methyltransferase family.</text>
</comment>
<evidence type="ECO:0000256" key="5">
    <source>
        <dbReference type="ARBA" id="ARBA00022490"/>
    </source>
</evidence>
<evidence type="ECO:0000256" key="3">
    <source>
        <dbReference type="ARBA" id="ARBA00011890"/>
    </source>
</evidence>
<reference evidence="13" key="1">
    <citation type="submission" date="2022-06" db="EMBL/GenBank/DDBJ databases">
        <authorList>
            <person name="Ping M."/>
        </authorList>
    </citation>
    <scope>NUCLEOTIDE SEQUENCE</scope>
    <source>
        <strain evidence="13">JCM11759T</strain>
    </source>
</reference>
<protein>
    <recommendedName>
        <fullName evidence="4">Protein-L-isoaspartate O-methyltransferase</fullName>
        <ecNumber evidence="3">2.1.1.77</ecNumber>
    </recommendedName>
    <alternativeName>
        <fullName evidence="11">L-isoaspartyl protein carboxyl methyltransferase</fullName>
    </alternativeName>
    <alternativeName>
        <fullName evidence="9">Protein L-isoaspartyl methyltransferase</fullName>
    </alternativeName>
    <alternativeName>
        <fullName evidence="10">Protein-beta-aspartate methyltransferase</fullName>
    </alternativeName>
</protein>
<organism evidence="13 14">
    <name type="scientific">Nocardiopsis exhalans</name>
    <dbReference type="NCBI Taxonomy" id="163604"/>
    <lineage>
        <taxon>Bacteria</taxon>
        <taxon>Bacillati</taxon>
        <taxon>Actinomycetota</taxon>
        <taxon>Actinomycetes</taxon>
        <taxon>Streptosporangiales</taxon>
        <taxon>Nocardiopsidaceae</taxon>
        <taxon>Nocardiopsis</taxon>
    </lineage>
</organism>
<proteinExistence type="inferred from homology"/>
<dbReference type="PANTHER" id="PTHR11579:SF0">
    <property type="entry name" value="PROTEIN-L-ISOASPARTATE(D-ASPARTATE) O-METHYLTRANSFERASE"/>
    <property type="match status" value="1"/>
</dbReference>
<dbReference type="CDD" id="cd02440">
    <property type="entry name" value="AdoMet_MTases"/>
    <property type="match status" value="1"/>
</dbReference>
<keyword evidence="5" id="KW-0963">Cytoplasm</keyword>
<keyword evidence="14" id="KW-1185">Reference proteome</keyword>
<dbReference type="InterPro" id="IPR027573">
    <property type="entry name" value="Methyltran_FxLD"/>
</dbReference>
<evidence type="ECO:0000256" key="2">
    <source>
        <dbReference type="ARBA" id="ARBA00005369"/>
    </source>
</evidence>
<sequence length="421" mass="45981">MTTADTTPTPAHDADQIHELRERMITRMWAINALRTDQVAQAVRAVPRHEFASEFAADEVYDMNAVLRTRFGPDGETTSSVSGTWVQALMLEHADIGPGMRVLEVGSGGYNAALIAELVGPDGAVTSIDIDPAVIDRARDCLAAAGYTDRVRLAVADAEHGFPDGAPFDRIIVTAGADDLPPAWTDQLVQGGRLVVPFSVRGFERIYVFTRSSERLLVGEGGDVAGFVRMQGQGEHVQRQVPVAEGVTFTTDADPLPDQDKLAQVFIQPAHEEWTGVRMGPREFFATLQMWLATDMPGFGTLTGDADALGHAPMPGQRTPALWNGTSLAYLVLPRVSTDPDQWEYLVRGHGPNATTLVDSLVERVRRWDTDHRGGPGPRLLASPDLPPGDEVIPTRHTYLVARWDQPLDTPRLDWEADPET</sequence>
<comment type="subcellular location">
    <subcellularLocation>
        <location evidence="1">Cytoplasm</location>
    </subcellularLocation>
</comment>
<dbReference type="Proteomes" id="UP001055940">
    <property type="component" value="Chromosome"/>
</dbReference>
<evidence type="ECO:0000256" key="11">
    <source>
        <dbReference type="ARBA" id="ARBA00031350"/>
    </source>
</evidence>
<evidence type="ECO:0000313" key="13">
    <source>
        <dbReference type="EMBL" id="USY17985.1"/>
    </source>
</evidence>
<evidence type="ECO:0000256" key="8">
    <source>
        <dbReference type="ARBA" id="ARBA00022691"/>
    </source>
</evidence>